<comment type="subcellular location">
    <subcellularLocation>
        <location evidence="1">Nucleus</location>
    </subcellularLocation>
</comment>
<keyword evidence="3 7" id="KW-0863">Zinc-finger</keyword>
<proteinExistence type="predicted"/>
<dbReference type="GeneID" id="103177088"/>
<keyword evidence="5" id="KW-0238">DNA-binding</keyword>
<dbReference type="SUPFAM" id="SSF57667">
    <property type="entry name" value="beta-beta-alpha zinc fingers"/>
    <property type="match status" value="1"/>
</dbReference>
<keyword evidence="2" id="KW-0479">Metal-binding</keyword>
<reference evidence="11" key="2">
    <citation type="journal article" date="2007" name="PLoS Biol.">
        <title>Survey sequencing and comparative analysis of the elephant shark (Callorhinchus milii) genome.</title>
        <authorList>
            <person name="Venkatesh B."/>
            <person name="Kirkness E.F."/>
            <person name="Loh Y.H."/>
            <person name="Halpern A.L."/>
            <person name="Lee A.P."/>
            <person name="Johnson J."/>
            <person name="Dandona N."/>
            <person name="Viswanathan L.D."/>
            <person name="Tay A."/>
            <person name="Venter J.C."/>
            <person name="Strausberg R.L."/>
            <person name="Brenner S."/>
        </authorList>
    </citation>
    <scope>NUCLEOTIDE SEQUENCE [LARGE SCALE GENOMIC DNA]</scope>
</reference>
<keyword evidence="4" id="KW-0862">Zinc</keyword>
<dbReference type="Pfam" id="PF02892">
    <property type="entry name" value="zf-BED"/>
    <property type="match status" value="1"/>
</dbReference>
<keyword evidence="11" id="KW-1185">Reference proteome</keyword>
<organism evidence="10 11">
    <name type="scientific">Callorhinchus milii</name>
    <name type="common">Ghost shark</name>
    <dbReference type="NCBI Taxonomy" id="7868"/>
    <lineage>
        <taxon>Eukaryota</taxon>
        <taxon>Metazoa</taxon>
        <taxon>Chordata</taxon>
        <taxon>Craniata</taxon>
        <taxon>Vertebrata</taxon>
        <taxon>Chondrichthyes</taxon>
        <taxon>Holocephali</taxon>
        <taxon>Chimaeriformes</taxon>
        <taxon>Callorhinchidae</taxon>
        <taxon>Callorhinchus</taxon>
    </lineage>
</organism>
<dbReference type="GeneTree" id="ENSGT00940000163186"/>
<reference evidence="11" key="1">
    <citation type="journal article" date="2006" name="Science">
        <title>Ancient noncoding elements conserved in the human genome.</title>
        <authorList>
            <person name="Venkatesh B."/>
            <person name="Kirkness E.F."/>
            <person name="Loh Y.H."/>
            <person name="Halpern A.L."/>
            <person name="Lee A.P."/>
            <person name="Johnson J."/>
            <person name="Dandona N."/>
            <person name="Viswanathan L.D."/>
            <person name="Tay A."/>
            <person name="Venter J.C."/>
            <person name="Strausberg R.L."/>
            <person name="Brenner S."/>
        </authorList>
    </citation>
    <scope>NUCLEOTIDE SEQUENCE [LARGE SCALE GENOMIC DNA]</scope>
</reference>
<dbReference type="SMART" id="SM00614">
    <property type="entry name" value="ZnF_BED"/>
    <property type="match status" value="1"/>
</dbReference>
<dbReference type="InParanoid" id="A0A4W3JKX7"/>
<dbReference type="GO" id="GO:0005634">
    <property type="term" value="C:nucleus"/>
    <property type="evidence" value="ECO:0007669"/>
    <property type="project" value="UniProtKB-SubCell"/>
</dbReference>
<dbReference type="InterPro" id="IPR008906">
    <property type="entry name" value="HATC_C_dom"/>
</dbReference>
<evidence type="ECO:0000256" key="1">
    <source>
        <dbReference type="ARBA" id="ARBA00004123"/>
    </source>
</evidence>
<feature type="domain" description="BED-type" evidence="9">
    <location>
        <begin position="20"/>
        <end position="78"/>
    </location>
</feature>
<evidence type="ECO:0000256" key="3">
    <source>
        <dbReference type="ARBA" id="ARBA00022771"/>
    </source>
</evidence>
<dbReference type="PANTHER" id="PTHR46169">
    <property type="entry name" value="DNA REPLICATION-RELATED ELEMENT FACTOR, ISOFORM A"/>
    <property type="match status" value="1"/>
</dbReference>
<dbReference type="InterPro" id="IPR012337">
    <property type="entry name" value="RNaseH-like_sf"/>
</dbReference>
<dbReference type="GO" id="GO:0003677">
    <property type="term" value="F:DNA binding"/>
    <property type="evidence" value="ECO:0007669"/>
    <property type="project" value="UniProtKB-KW"/>
</dbReference>
<dbReference type="OMA" id="CHIPYPC"/>
<dbReference type="SUPFAM" id="SSF53098">
    <property type="entry name" value="Ribonuclease H-like"/>
    <property type="match status" value="1"/>
</dbReference>
<gene>
    <name evidence="10" type="primary">LOC103177088</name>
</gene>
<dbReference type="InterPro" id="IPR003656">
    <property type="entry name" value="Znf_BED"/>
</dbReference>
<dbReference type="AlphaFoldDB" id="A0A4W3JKX7"/>
<dbReference type="RefSeq" id="XP_042190067.1">
    <property type="nucleotide sequence ID" value="XM_042334133.1"/>
</dbReference>
<dbReference type="Proteomes" id="UP000314986">
    <property type="component" value="Unassembled WGS sequence"/>
</dbReference>
<evidence type="ECO:0000256" key="7">
    <source>
        <dbReference type="PROSITE-ProRule" id="PRU00027"/>
    </source>
</evidence>
<sequence length="659" mass="72707">MEFRSPESSTSDLKLVCHPRAKSKVWKYFGFDTDAEGCILQWKKIYCRVCRAQIAYSGNTSNLSYHLEKNHPSEFHEVVRSNTEPSREPFPSSLLKLELDSPHPSAQSSYGQDSRRHQELTLAITAFICDGLHPAGLVEEPTFRKLLRAADPRFELPGRRYFMARAIPERYHSTRAAVEKELAAAAWCGLTAELWTSHSRGRRYTSLTAHFLGGRGGGGGPTSFVSKCLSTFEVAEDGTPENLAHSLAEQLREWGVSQKALGATTVGGSEGVAGACSLLSLPVHLPCLGHVLNTALGLALQLPKLCSLLLRFGRLAGHLKWEPRAMCPLGGEKPRPRGPVSDWTTWGGAVAMLRGLGEQRLSIAHTLAEDPLHGHLVPDPSDWISADALVSLLEPFEQAAEMLAGSGSKYPMLSAVRPLLHVLLGSTLRPEDSDSPLLGAVKETVAARLSEAYRLPQELELFLDAATFLDPRYKKVPFLSPARQQQLETRLLEEALTLSEKASREGDWAPEEPPLKKMAPAPSPRPWARCKAGNIGLLLAEMFGQAAGAGGDEDEDAQDGWHARVVEELNNYKWQKVPDLSQDPLRWWWDRAALFPTLSRLLPRYWCVPATSVPAERLFTGAGELLDAKRNQLVPAEVDQLLFLYENSRADREATGEDE</sequence>
<evidence type="ECO:0000256" key="6">
    <source>
        <dbReference type="ARBA" id="ARBA00023242"/>
    </source>
</evidence>
<dbReference type="GO" id="GO:0006357">
    <property type="term" value="P:regulation of transcription by RNA polymerase II"/>
    <property type="evidence" value="ECO:0007669"/>
    <property type="project" value="TreeGrafter"/>
</dbReference>
<evidence type="ECO:0000256" key="5">
    <source>
        <dbReference type="ARBA" id="ARBA00023125"/>
    </source>
</evidence>
<dbReference type="OrthoDB" id="1607513at2759"/>
<reference evidence="11" key="3">
    <citation type="journal article" date="2014" name="Nature">
        <title>Elephant shark genome provides unique insights into gnathostome evolution.</title>
        <authorList>
            <consortium name="International Elephant Shark Genome Sequencing Consortium"/>
            <person name="Venkatesh B."/>
            <person name="Lee A.P."/>
            <person name="Ravi V."/>
            <person name="Maurya A.K."/>
            <person name="Lian M.M."/>
            <person name="Swann J.B."/>
            <person name="Ohta Y."/>
            <person name="Flajnik M.F."/>
            <person name="Sutoh Y."/>
            <person name="Kasahara M."/>
            <person name="Hoon S."/>
            <person name="Gangu V."/>
            <person name="Roy S.W."/>
            <person name="Irimia M."/>
            <person name="Korzh V."/>
            <person name="Kondrychyn I."/>
            <person name="Lim Z.W."/>
            <person name="Tay B.H."/>
            <person name="Tohari S."/>
            <person name="Kong K.W."/>
            <person name="Ho S."/>
            <person name="Lorente-Galdos B."/>
            <person name="Quilez J."/>
            <person name="Marques-Bonet T."/>
            <person name="Raney B.J."/>
            <person name="Ingham P.W."/>
            <person name="Tay A."/>
            <person name="Hillier L.W."/>
            <person name="Minx P."/>
            <person name="Boehm T."/>
            <person name="Wilson R.K."/>
            <person name="Brenner S."/>
            <person name="Warren W.C."/>
        </authorList>
    </citation>
    <scope>NUCLEOTIDE SEQUENCE [LARGE SCALE GENOMIC DNA]</scope>
</reference>
<dbReference type="PROSITE" id="PS50808">
    <property type="entry name" value="ZF_BED"/>
    <property type="match status" value="1"/>
</dbReference>
<dbReference type="RefSeq" id="XP_042190068.1">
    <property type="nucleotide sequence ID" value="XM_042334134.1"/>
</dbReference>
<evidence type="ECO:0000313" key="10">
    <source>
        <dbReference type="Ensembl" id="ENSCMIP00000038723.1"/>
    </source>
</evidence>
<dbReference type="Ensembl" id="ENSCMIT00000039275.1">
    <property type="protein sequence ID" value="ENSCMIP00000038723.1"/>
    <property type="gene ID" value="ENSCMIG00000016254.1"/>
</dbReference>
<name>A0A4W3JKX7_CALMI</name>
<dbReference type="Pfam" id="PF05699">
    <property type="entry name" value="Dimer_Tnp_hAT"/>
    <property type="match status" value="1"/>
</dbReference>
<accession>A0A4W3JKX7</accession>
<keyword evidence="6" id="KW-0539">Nucleus</keyword>
<evidence type="ECO:0000256" key="4">
    <source>
        <dbReference type="ARBA" id="ARBA00022833"/>
    </source>
</evidence>
<dbReference type="InterPro" id="IPR052717">
    <property type="entry name" value="Vacuolar_transposase_reg"/>
</dbReference>
<protein>
    <submittedName>
        <fullName evidence="10">Zinc finger BED-type containing 1</fullName>
    </submittedName>
</protein>
<evidence type="ECO:0000256" key="8">
    <source>
        <dbReference type="SAM" id="MobiDB-lite"/>
    </source>
</evidence>
<dbReference type="GO" id="GO:0046983">
    <property type="term" value="F:protein dimerization activity"/>
    <property type="evidence" value="ECO:0007669"/>
    <property type="project" value="InterPro"/>
</dbReference>
<reference evidence="10" key="5">
    <citation type="submission" date="2025-09" db="UniProtKB">
        <authorList>
            <consortium name="Ensembl"/>
        </authorList>
    </citation>
    <scope>IDENTIFICATION</scope>
</reference>
<feature type="region of interest" description="Disordered" evidence="8">
    <location>
        <begin position="502"/>
        <end position="523"/>
    </location>
</feature>
<evidence type="ECO:0000313" key="11">
    <source>
        <dbReference type="Proteomes" id="UP000314986"/>
    </source>
</evidence>
<dbReference type="STRING" id="7868.ENSCMIP00000038723"/>
<dbReference type="InterPro" id="IPR036236">
    <property type="entry name" value="Znf_C2H2_sf"/>
</dbReference>
<dbReference type="PANTHER" id="PTHR46169:SF2">
    <property type="entry name" value="E3 SUMO-PROTEIN LIGASE ZBED1"/>
    <property type="match status" value="1"/>
</dbReference>
<evidence type="ECO:0000256" key="2">
    <source>
        <dbReference type="ARBA" id="ARBA00022723"/>
    </source>
</evidence>
<dbReference type="GO" id="GO:0008270">
    <property type="term" value="F:zinc ion binding"/>
    <property type="evidence" value="ECO:0007669"/>
    <property type="project" value="UniProtKB-KW"/>
</dbReference>
<reference evidence="10" key="4">
    <citation type="submission" date="2025-08" db="UniProtKB">
        <authorList>
            <consortium name="Ensembl"/>
        </authorList>
    </citation>
    <scope>IDENTIFICATION</scope>
</reference>
<evidence type="ECO:0000259" key="9">
    <source>
        <dbReference type="PROSITE" id="PS50808"/>
    </source>
</evidence>